<name>A0AAP1G6X5_9BURK</name>
<dbReference type="AlphaFoldDB" id="A0AAP1G6X5"/>
<organism evidence="1 2">
    <name type="scientific">Burkholderia latens</name>
    <dbReference type="NCBI Taxonomy" id="488446"/>
    <lineage>
        <taxon>Bacteria</taxon>
        <taxon>Pseudomonadati</taxon>
        <taxon>Pseudomonadota</taxon>
        <taxon>Betaproteobacteria</taxon>
        <taxon>Burkholderiales</taxon>
        <taxon>Burkholderiaceae</taxon>
        <taxon>Burkholderia</taxon>
        <taxon>Burkholderia cepacia complex</taxon>
    </lineage>
</organism>
<dbReference type="Proteomes" id="UP000056450">
    <property type="component" value="Unassembled WGS sequence"/>
</dbReference>
<evidence type="ECO:0000313" key="1">
    <source>
        <dbReference type="EMBL" id="KUZ97587.1"/>
    </source>
</evidence>
<proteinExistence type="predicted"/>
<evidence type="ECO:0000313" key="2">
    <source>
        <dbReference type="Proteomes" id="UP000056450"/>
    </source>
</evidence>
<reference evidence="1 2" key="1">
    <citation type="submission" date="2015-11" db="EMBL/GenBank/DDBJ databases">
        <title>Expanding the genomic diversity of Burkholderia species for the development of highly accurate diagnostics.</title>
        <authorList>
            <person name="Sahl J."/>
            <person name="Keim P."/>
            <person name="Wagner D."/>
        </authorList>
    </citation>
    <scope>NUCLEOTIDE SEQUENCE [LARGE SCALE GENOMIC DNA]</scope>
    <source>
        <strain evidence="1 2">RF32-BP12</strain>
    </source>
</reference>
<gene>
    <name evidence="1" type="ORF">WI41_02715</name>
</gene>
<dbReference type="EMBL" id="LOTQ01000061">
    <property type="protein sequence ID" value="KUZ97587.1"/>
    <property type="molecule type" value="Genomic_DNA"/>
</dbReference>
<accession>A0AAP1G6X5</accession>
<comment type="caution">
    <text evidence="1">The sequence shown here is derived from an EMBL/GenBank/DDBJ whole genome shotgun (WGS) entry which is preliminary data.</text>
</comment>
<sequence length="61" mass="6787">METDAGPRSGRRRPRRARTVDDFVQSHADALAARPMTARTTRASISGVHVMTHARMRINGE</sequence>
<protein>
    <submittedName>
        <fullName evidence="1">Uncharacterized protein</fullName>
    </submittedName>
</protein>